<dbReference type="PANTHER" id="PTHR44259">
    <property type="entry name" value="OS07G0183000 PROTEIN-RELATED"/>
    <property type="match status" value="1"/>
</dbReference>
<accession>A0AA88DTR8</accession>
<keyword evidence="3" id="KW-1185">Reference proteome</keyword>
<dbReference type="SMART" id="SM00256">
    <property type="entry name" value="FBOX"/>
    <property type="match status" value="1"/>
</dbReference>
<dbReference type="AlphaFoldDB" id="A0AA88DTR8"/>
<name>A0AA88DTR8_FICCA</name>
<reference evidence="2" key="1">
    <citation type="submission" date="2023-07" db="EMBL/GenBank/DDBJ databases">
        <title>draft genome sequence of fig (Ficus carica).</title>
        <authorList>
            <person name="Takahashi T."/>
            <person name="Nishimura K."/>
        </authorList>
    </citation>
    <scope>NUCLEOTIDE SEQUENCE</scope>
</reference>
<proteinExistence type="predicted"/>
<protein>
    <recommendedName>
        <fullName evidence="1">F-box domain-containing protein</fullName>
    </recommendedName>
</protein>
<dbReference type="InterPro" id="IPR050942">
    <property type="entry name" value="F-box_BR-signaling"/>
</dbReference>
<dbReference type="InterPro" id="IPR005174">
    <property type="entry name" value="KIB1-4_b-propeller"/>
</dbReference>
<dbReference type="CDD" id="cd09917">
    <property type="entry name" value="F-box_SF"/>
    <property type="match status" value="1"/>
</dbReference>
<evidence type="ECO:0000313" key="2">
    <source>
        <dbReference type="EMBL" id="GMN61464.1"/>
    </source>
</evidence>
<dbReference type="SUPFAM" id="SSF81383">
    <property type="entry name" value="F-box domain"/>
    <property type="match status" value="1"/>
</dbReference>
<gene>
    <name evidence="2" type="ORF">TIFTF001_030553</name>
</gene>
<dbReference type="InterPro" id="IPR036047">
    <property type="entry name" value="F-box-like_dom_sf"/>
</dbReference>
<dbReference type="InterPro" id="IPR001810">
    <property type="entry name" value="F-box_dom"/>
</dbReference>
<dbReference type="Gene3D" id="1.20.1280.50">
    <property type="match status" value="1"/>
</dbReference>
<evidence type="ECO:0000313" key="3">
    <source>
        <dbReference type="Proteomes" id="UP001187192"/>
    </source>
</evidence>
<dbReference type="Pfam" id="PF03478">
    <property type="entry name" value="Beta-prop_KIB1-4"/>
    <property type="match status" value="1"/>
</dbReference>
<dbReference type="Pfam" id="PF00646">
    <property type="entry name" value="F-box"/>
    <property type="match status" value="1"/>
</dbReference>
<dbReference type="EMBL" id="BTGU01000112">
    <property type="protein sequence ID" value="GMN61464.1"/>
    <property type="molecule type" value="Genomic_DNA"/>
</dbReference>
<dbReference type="Proteomes" id="UP001187192">
    <property type="component" value="Unassembled WGS sequence"/>
</dbReference>
<organism evidence="2 3">
    <name type="scientific">Ficus carica</name>
    <name type="common">Common fig</name>
    <dbReference type="NCBI Taxonomy" id="3494"/>
    <lineage>
        <taxon>Eukaryota</taxon>
        <taxon>Viridiplantae</taxon>
        <taxon>Streptophyta</taxon>
        <taxon>Embryophyta</taxon>
        <taxon>Tracheophyta</taxon>
        <taxon>Spermatophyta</taxon>
        <taxon>Magnoliopsida</taxon>
        <taxon>eudicotyledons</taxon>
        <taxon>Gunneridae</taxon>
        <taxon>Pentapetalae</taxon>
        <taxon>rosids</taxon>
        <taxon>fabids</taxon>
        <taxon>Rosales</taxon>
        <taxon>Moraceae</taxon>
        <taxon>Ficeae</taxon>
        <taxon>Ficus</taxon>
    </lineage>
</organism>
<evidence type="ECO:0000259" key="1">
    <source>
        <dbReference type="SMART" id="SM00256"/>
    </source>
</evidence>
<feature type="domain" description="F-box" evidence="1">
    <location>
        <begin position="18"/>
        <end position="55"/>
    </location>
</feature>
<sequence length="411" mass="46879">MANKKWRISTPNWSELHFPLLELVLKKLSFLDILKFRAVCRSWNKAAKSYVFSPLLMIPGNQTESNNDHDIDNNTVWRQVFSLAEKKVYSFENSCKELGDDFWCVGSSHGWLVLLGRGLNFLVFNPFSRGKIVLPSITSLPGMNRTSPEICISKAILISPGSSKLGKKMKSAIVIYGYIAHKLAYCNVGDKSWTELNGKNSPYSDILCCNDWLYALSYSNSVEVWDFKSNSFPIKVASFVPCEVSVPSLTIGNYSTDKYFCKKYLVESKGEILLVTRFIGYYVNVDGELLDDGDLLTDENTHPLICPYRTVEFCVHKMDLRGRRWVKVERLDDRAFFLGGNESLSFFTRDLAACKGNSIYFTDDNWEDMTSDYLYGGHDLGVYDLEKKVVEACYEFDDEKVFPPPIWIVPS</sequence>
<dbReference type="PANTHER" id="PTHR44259:SF15">
    <property type="entry name" value="F-BOX PROTEIN KIB2-RELATED"/>
    <property type="match status" value="1"/>
</dbReference>
<comment type="caution">
    <text evidence="2">The sequence shown here is derived from an EMBL/GenBank/DDBJ whole genome shotgun (WGS) entry which is preliminary data.</text>
</comment>